<feature type="transmembrane region" description="Helical" evidence="1">
    <location>
        <begin position="246"/>
        <end position="269"/>
    </location>
</feature>
<name>A0A1B3B8X6_9GAMM</name>
<dbReference type="Proteomes" id="UP000094147">
    <property type="component" value="Chromosome"/>
</dbReference>
<keyword evidence="1" id="KW-1133">Transmembrane helix</keyword>
<protein>
    <submittedName>
        <fullName evidence="2">NnrS family protein</fullName>
    </submittedName>
</protein>
<evidence type="ECO:0000256" key="1">
    <source>
        <dbReference type="SAM" id="Phobius"/>
    </source>
</evidence>
<gene>
    <name evidence="2" type="ORF">KS2013_528</name>
</gene>
<dbReference type="OrthoDB" id="6372248at2"/>
<feature type="transmembrane region" description="Helical" evidence="1">
    <location>
        <begin position="68"/>
        <end position="87"/>
    </location>
</feature>
<dbReference type="KEGG" id="ksd:KS2013_528"/>
<dbReference type="InterPro" id="IPR010266">
    <property type="entry name" value="NnrS"/>
</dbReference>
<dbReference type="RefSeq" id="WP_068989327.1">
    <property type="nucleotide sequence ID" value="NZ_CP012418.1"/>
</dbReference>
<keyword evidence="1" id="KW-0812">Transmembrane</keyword>
<feature type="transmembrane region" description="Helical" evidence="1">
    <location>
        <begin position="333"/>
        <end position="357"/>
    </location>
</feature>
<accession>A0A1B3B8X6</accession>
<dbReference type="Pfam" id="PF05940">
    <property type="entry name" value="NnrS"/>
    <property type="match status" value="1"/>
</dbReference>
<feature type="transmembrane region" description="Helical" evidence="1">
    <location>
        <begin position="306"/>
        <end position="327"/>
    </location>
</feature>
<dbReference type="STRING" id="1144748.KS2013_528"/>
<feature type="transmembrane region" description="Helical" evidence="1">
    <location>
        <begin position="216"/>
        <end position="234"/>
    </location>
</feature>
<keyword evidence="1" id="KW-0472">Membrane</keyword>
<keyword evidence="3" id="KW-1185">Reference proteome</keyword>
<feature type="transmembrane region" description="Helical" evidence="1">
    <location>
        <begin position="93"/>
        <end position="112"/>
    </location>
</feature>
<proteinExistence type="predicted"/>
<dbReference type="AlphaFoldDB" id="A0A1B3B8X6"/>
<evidence type="ECO:0000313" key="3">
    <source>
        <dbReference type="Proteomes" id="UP000094147"/>
    </source>
</evidence>
<feature type="transmembrane region" description="Helical" evidence="1">
    <location>
        <begin position="124"/>
        <end position="143"/>
    </location>
</feature>
<feature type="transmembrane region" description="Helical" evidence="1">
    <location>
        <begin position="191"/>
        <end position="210"/>
    </location>
</feature>
<evidence type="ECO:0000313" key="2">
    <source>
        <dbReference type="EMBL" id="AOE49252.1"/>
    </source>
</evidence>
<sequence>MKTVSAQVVFFPAACFYGALAVVLSAVALNTGWPMGLVGSGHGHELLFGFLLALVAGYNLGKLARFSMWCLFILWLLARITYIIVPTHPVSQWLSPIFALVLAWKIVPRFFAAKKWRNKMISPLLLVICIFPLLWYLQFWGYIDLSHRQLLSAILLLFILLMAFFGGRIIAPAAAGELQKQGKRLQAPVQARLEGLLLLLLPVGALSISVPSTDKVAGVVTLLAASILLIRLTRWQLWHCLNRPDLMALGMGYFSLALGTLALGVAFWFNLPIKTILHIVTVAAAGCLSAGVILKSQYKRETAQTASAIMVLGIISLICIAASMRVLATVGGYSLPLLSISALCWAIAFLCLGVFLLKNSLGPFTISSWRQAT</sequence>
<feature type="transmembrane region" description="Helical" evidence="1">
    <location>
        <begin position="41"/>
        <end position="61"/>
    </location>
</feature>
<feature type="transmembrane region" description="Helical" evidence="1">
    <location>
        <begin position="9"/>
        <end position="29"/>
    </location>
</feature>
<feature type="transmembrane region" description="Helical" evidence="1">
    <location>
        <begin position="149"/>
        <end position="171"/>
    </location>
</feature>
<reference evidence="3" key="1">
    <citation type="submission" date="2015-08" db="EMBL/GenBank/DDBJ databases">
        <authorList>
            <person name="Kim K.M."/>
        </authorList>
    </citation>
    <scope>NUCLEOTIDE SEQUENCE [LARGE SCALE GENOMIC DNA]</scope>
    <source>
        <strain evidence="3">KCTC 23892</strain>
    </source>
</reference>
<feature type="transmembrane region" description="Helical" evidence="1">
    <location>
        <begin position="275"/>
        <end position="294"/>
    </location>
</feature>
<organism evidence="2 3">
    <name type="scientific">Kangiella sediminilitoris</name>
    <dbReference type="NCBI Taxonomy" id="1144748"/>
    <lineage>
        <taxon>Bacteria</taxon>
        <taxon>Pseudomonadati</taxon>
        <taxon>Pseudomonadota</taxon>
        <taxon>Gammaproteobacteria</taxon>
        <taxon>Kangiellales</taxon>
        <taxon>Kangiellaceae</taxon>
        <taxon>Kangiella</taxon>
    </lineage>
</organism>
<dbReference type="EMBL" id="CP012418">
    <property type="protein sequence ID" value="AOE49252.1"/>
    <property type="molecule type" value="Genomic_DNA"/>
</dbReference>